<dbReference type="AlphaFoldDB" id="A0A367R8M8"/>
<name>A0A367R8M8_NOSPU</name>
<gene>
    <name evidence="1" type="ORF">A6769_29840</name>
</gene>
<reference evidence="2" key="1">
    <citation type="submission" date="2016-04" db="EMBL/GenBank/DDBJ databases">
        <authorList>
            <person name="Tabuchi Yagui T.R."/>
        </authorList>
    </citation>
    <scope>NUCLEOTIDE SEQUENCE [LARGE SCALE GENOMIC DNA]</scope>
</reference>
<sequence>MTITIVHPNIENLQSFSDLFDLEKLLQSDGVLPWLLANGWNYDDQSCLIANIVDESTSLDQVWESDEFDFKALSDESKEKLNQIIREKLSSQTD</sequence>
<proteinExistence type="predicted"/>
<evidence type="ECO:0000313" key="2">
    <source>
        <dbReference type="Proteomes" id="UP000252085"/>
    </source>
</evidence>
<protein>
    <submittedName>
        <fullName evidence="1">Uncharacterized protein</fullName>
    </submittedName>
</protein>
<organism evidence="1 2">
    <name type="scientific">Nostoc punctiforme NIES-2108</name>
    <dbReference type="NCBI Taxonomy" id="1356359"/>
    <lineage>
        <taxon>Bacteria</taxon>
        <taxon>Bacillati</taxon>
        <taxon>Cyanobacteriota</taxon>
        <taxon>Cyanophyceae</taxon>
        <taxon>Nostocales</taxon>
        <taxon>Nostocaceae</taxon>
        <taxon>Nostoc</taxon>
    </lineage>
</organism>
<dbReference type="EMBL" id="LXQE01000172">
    <property type="protein sequence ID" value="RCJ31782.1"/>
    <property type="molecule type" value="Genomic_DNA"/>
</dbReference>
<evidence type="ECO:0000313" key="1">
    <source>
        <dbReference type="EMBL" id="RCJ31782.1"/>
    </source>
</evidence>
<dbReference type="Proteomes" id="UP000252085">
    <property type="component" value="Unassembled WGS sequence"/>
</dbReference>
<accession>A0A367R8M8</accession>
<comment type="caution">
    <text evidence="1">The sequence shown here is derived from an EMBL/GenBank/DDBJ whole genome shotgun (WGS) entry which is preliminary data.</text>
</comment>